<dbReference type="AlphaFoldDB" id="E9KTJ4"/>
<accession>E9KTJ4</accession>
<keyword evidence="2" id="KW-0560">Oxidoreductase</keyword>
<keyword evidence="1" id="KW-0472">Membrane</keyword>
<sequence>MTQQPAGPNSNLHSSQTIGAPGAVVAQAAAWCAGNGNGAAAALPTAPGFRTTAAATAAMTAASLLPVVITGLLLLVPAFPCLRSCAKWPRPGGRVRQ</sequence>
<keyword evidence="1" id="KW-0812">Transmembrane</keyword>
<organism evidence="2">
    <name type="scientific">Streptomyces sp. KCTC 11604BP</name>
    <dbReference type="NCBI Taxonomy" id="941587"/>
    <lineage>
        <taxon>Bacteria</taxon>
        <taxon>Bacillati</taxon>
        <taxon>Actinomycetota</taxon>
        <taxon>Actinomycetes</taxon>
        <taxon>Kitasatosporales</taxon>
        <taxon>Streptomycetaceae</taxon>
        <taxon>Streptomyces</taxon>
    </lineage>
</organism>
<keyword evidence="1" id="KW-1133">Transmembrane helix</keyword>
<dbReference type="GO" id="GO:0004601">
    <property type="term" value="F:peroxidase activity"/>
    <property type="evidence" value="ECO:0007669"/>
    <property type="project" value="UniProtKB-KW"/>
</dbReference>
<name>E9KTJ4_9ACTN</name>
<feature type="transmembrane region" description="Helical" evidence="1">
    <location>
        <begin position="53"/>
        <end position="76"/>
    </location>
</feature>
<keyword evidence="2" id="KW-0575">Peroxidase</keyword>
<proteinExistence type="predicted"/>
<reference evidence="2" key="1">
    <citation type="journal article" date="2011" name="J. Am. Chem. Soc.">
        <title>Biosynthesis of the allylmalonyl-CoA extender unit for the FK506 polyketide synthase proceeds through a dedicated polyketide synthase and facilitates the mutasynthesis of analogues.</title>
        <authorList>
            <person name="Mo S."/>
            <person name="Kim D.H."/>
            <person name="Lee J.H."/>
            <person name="Park J.W."/>
            <person name="Basnet D.B."/>
            <person name="Ban Y.H."/>
            <person name="Yoo Y.J."/>
            <person name="Chen S.W."/>
            <person name="Park S.R."/>
            <person name="Choi E.A."/>
            <person name="Kim E."/>
            <person name="Jin Y.Y."/>
            <person name="Lee S.K."/>
            <person name="Park J.Y."/>
            <person name="Liu Y."/>
            <person name="Lee M.O."/>
            <person name="Lee K.S."/>
            <person name="Kim S.J."/>
            <person name="Kim D."/>
            <person name="Park B.C."/>
            <person name="Lee S.G."/>
            <person name="Kwon H.J."/>
            <person name="Suh J.W."/>
            <person name="Moore B.S."/>
            <person name="Lim S.K."/>
            <person name="Yoon Y.J."/>
        </authorList>
    </citation>
    <scope>NUCLEOTIDE SEQUENCE</scope>
    <source>
        <strain evidence="2">KCTC 11604BP</strain>
    </source>
</reference>
<evidence type="ECO:0000313" key="2">
    <source>
        <dbReference type="EMBL" id="ADU56345.1"/>
    </source>
</evidence>
<evidence type="ECO:0000256" key="1">
    <source>
        <dbReference type="SAM" id="Phobius"/>
    </source>
</evidence>
<gene>
    <name evidence="2" type="ORF">Tcs_11604BP_040</name>
</gene>
<dbReference type="EMBL" id="HM116537">
    <property type="protein sequence ID" value="ADU56345.1"/>
    <property type="molecule type" value="Genomic_DNA"/>
</dbReference>
<protein>
    <submittedName>
        <fullName evidence="2">Melanogenic peroxidase</fullName>
    </submittedName>
</protein>